<dbReference type="PANTHER" id="PTHR36124">
    <property type="match status" value="1"/>
</dbReference>
<name>A0A9P4H999_9PLEO</name>
<evidence type="ECO:0000313" key="2">
    <source>
        <dbReference type="Proteomes" id="UP000799777"/>
    </source>
</evidence>
<evidence type="ECO:0008006" key="3">
    <source>
        <dbReference type="Google" id="ProtNLM"/>
    </source>
</evidence>
<dbReference type="GO" id="GO:0016491">
    <property type="term" value="F:oxidoreductase activity"/>
    <property type="evidence" value="ECO:0007669"/>
    <property type="project" value="InterPro"/>
</dbReference>
<dbReference type="EMBL" id="ML978201">
    <property type="protein sequence ID" value="KAF2029405.1"/>
    <property type="molecule type" value="Genomic_DNA"/>
</dbReference>
<evidence type="ECO:0000313" key="1">
    <source>
        <dbReference type="EMBL" id="KAF2029405.1"/>
    </source>
</evidence>
<dbReference type="PANTHER" id="PTHR36124:SF1">
    <property type="entry name" value="ER-BOUND OXYGENASE MPAB_MPAB'_RUBBER OXYGENASE CATALYTIC DOMAIN-CONTAINING PROTEIN"/>
    <property type="match status" value="1"/>
</dbReference>
<comment type="caution">
    <text evidence="1">The sequence shown here is derived from an EMBL/GenBank/DDBJ whole genome shotgun (WGS) entry which is preliminary data.</text>
</comment>
<dbReference type="Proteomes" id="UP000799777">
    <property type="component" value="Unassembled WGS sequence"/>
</dbReference>
<proteinExistence type="predicted"/>
<dbReference type="OrthoDB" id="545169at2759"/>
<reference evidence="1" key="1">
    <citation type="journal article" date="2020" name="Stud. Mycol.">
        <title>101 Dothideomycetes genomes: a test case for predicting lifestyles and emergence of pathogens.</title>
        <authorList>
            <person name="Haridas S."/>
            <person name="Albert R."/>
            <person name="Binder M."/>
            <person name="Bloem J."/>
            <person name="Labutti K."/>
            <person name="Salamov A."/>
            <person name="Andreopoulos B."/>
            <person name="Baker S."/>
            <person name="Barry K."/>
            <person name="Bills G."/>
            <person name="Bluhm B."/>
            <person name="Cannon C."/>
            <person name="Castanera R."/>
            <person name="Culley D."/>
            <person name="Daum C."/>
            <person name="Ezra D."/>
            <person name="Gonzalez J."/>
            <person name="Henrissat B."/>
            <person name="Kuo A."/>
            <person name="Liang C."/>
            <person name="Lipzen A."/>
            <person name="Lutzoni F."/>
            <person name="Magnuson J."/>
            <person name="Mondo S."/>
            <person name="Nolan M."/>
            <person name="Ohm R."/>
            <person name="Pangilinan J."/>
            <person name="Park H.-J."/>
            <person name="Ramirez L."/>
            <person name="Alfaro M."/>
            <person name="Sun H."/>
            <person name="Tritt A."/>
            <person name="Yoshinaga Y."/>
            <person name="Zwiers L.-H."/>
            <person name="Turgeon B."/>
            <person name="Goodwin S."/>
            <person name="Spatafora J."/>
            <person name="Crous P."/>
            <person name="Grigoriev I."/>
        </authorList>
    </citation>
    <scope>NUCLEOTIDE SEQUENCE</scope>
    <source>
        <strain evidence="1">CBS 110217</strain>
    </source>
</reference>
<dbReference type="AlphaFoldDB" id="A0A9P4H999"/>
<keyword evidence="2" id="KW-1185">Reference proteome</keyword>
<sequence length="425" mass="49524">MSQFINNNFSNWVDQIICRLDSRTTTGLAIFVAYVALCRGVRFMRRDWRHKQSPYKTREDFKNMTAEDAWEITRYVQGTEFPWTSGKALAFALFKTYGIPSISKLLCETQQLGKVEYAGRRYADTGILIIEFMGHHPASERTNSAIARMNYLHGRYQKANKISNEDMLYTLSLFVLEVEKWIGLYEWRKLTPLEICGIATQWKSIGDAMGIDYTPLKHGPSAFRDGFEFFEDIQEWADQYERKYMVPNKWNHQLAEETSAILLTNVPGPMKSTAKNFVKALMTDRLRKSMMYDDPPAIYPKLINFIFGVRKILMTYLFPPRPWAWRYSPLTDNPDPKTGRYFMGEYDNQPWYVKPTFFVRNSPLAWFRWAISGPYPDGKNYKPEGYKIFEIGPKKLEGQGVEECEATKDRLMNANRGGCPFAFTK</sequence>
<dbReference type="InterPro" id="IPR046366">
    <property type="entry name" value="MPAB"/>
</dbReference>
<organism evidence="1 2">
    <name type="scientific">Setomelanomma holmii</name>
    <dbReference type="NCBI Taxonomy" id="210430"/>
    <lineage>
        <taxon>Eukaryota</taxon>
        <taxon>Fungi</taxon>
        <taxon>Dikarya</taxon>
        <taxon>Ascomycota</taxon>
        <taxon>Pezizomycotina</taxon>
        <taxon>Dothideomycetes</taxon>
        <taxon>Pleosporomycetidae</taxon>
        <taxon>Pleosporales</taxon>
        <taxon>Pleosporineae</taxon>
        <taxon>Phaeosphaeriaceae</taxon>
        <taxon>Setomelanomma</taxon>
    </lineage>
</organism>
<gene>
    <name evidence="1" type="ORF">EK21DRAFT_67688</name>
</gene>
<accession>A0A9P4H999</accession>
<protein>
    <recommendedName>
        <fullName evidence="3">ER-bound oxygenase mpaB/mpaB'/Rubber oxygenase catalytic domain-containing protein</fullName>
    </recommendedName>
</protein>